<dbReference type="Gene3D" id="3.30.200.110">
    <property type="entry name" value="Inositol-pentakisphosphate 2-kinase, N-lobe"/>
    <property type="match status" value="1"/>
</dbReference>
<evidence type="ECO:0000256" key="2">
    <source>
        <dbReference type="ARBA" id="ARBA00004123"/>
    </source>
</evidence>
<dbReference type="FunFam" id="3.30.200.110:FF:000001">
    <property type="entry name" value="Inositol-pentakisphosphate 2-kinase"/>
    <property type="match status" value="1"/>
</dbReference>
<dbReference type="eggNOG" id="KOG4749">
    <property type="taxonomic scope" value="Eukaryota"/>
</dbReference>
<sequence>MELEKMDENEWKYHGEGNKSLVVSHVQHCQVLRFLKFPMELVESNQASEAFCHLQNIVDFGKHIMKPLLGESYVHYGEVVQLPLDFVPRLFLKIQSERPESRCNKIMDTLSGYALCLPNLTRLQTCHFIETQPTLCIEIKPKCGFLPFSSHVSKEIKRRVCRYCMYQRLKVANGKWKKISKYCPLDLFSGNKQRMCFALTSLLQEAQNNLKIFKNGELIYGCKDVHDCLPDLNELAQQLKPFFFPANGLHCKMTVINELINVITTALLSNSDSCRVGDMRRSHFSESRTYCEASHFCKDILRNVKSSQDLKKKKKKKFLYKLLVSKMLVFLKIYSLLPPYCGVTLSLHFMSCRKSLLQIDGPYNEIFTENLLNFHAEDDGSVEYAATKVQQYRVAMTAKDCSIMITLSPYLQEEKPEQSTVINASKSRFAFSVSILDLDPKPYENIPNQFKLDGKIVNYYLKSTQTKQDPASPNIYKENEDCTLVLHAV</sequence>
<dbReference type="EMBL" id="AFYH01005999">
    <property type="status" value="NOT_ANNOTATED_CDS"/>
    <property type="molecule type" value="Genomic_DNA"/>
</dbReference>
<evidence type="ECO:0000256" key="9">
    <source>
        <dbReference type="ARBA" id="ARBA00022741"/>
    </source>
</evidence>
<proteinExistence type="inferred from homology"/>
<evidence type="ECO:0000313" key="14">
    <source>
        <dbReference type="Ensembl" id="ENSLACP00000021438.1"/>
    </source>
</evidence>
<evidence type="ECO:0000256" key="1">
    <source>
        <dbReference type="ARBA" id="ARBA00001774"/>
    </source>
</evidence>
<name>H3BHR7_LATCH</name>
<dbReference type="HOGENOM" id="CLU_033188_1_0_1"/>
<dbReference type="Proteomes" id="UP000008672">
    <property type="component" value="Unassembled WGS sequence"/>
</dbReference>
<dbReference type="InterPro" id="IPR043001">
    <property type="entry name" value="IP5_2-K_N_lobe"/>
</dbReference>
<protein>
    <recommendedName>
        <fullName evidence="6 13">Inositol-pentakisphosphate 2-kinase</fullName>
        <ecNumber evidence="5 13">2.7.1.158</ecNumber>
    </recommendedName>
</protein>
<dbReference type="GO" id="GO:0005737">
    <property type="term" value="C:cytoplasm"/>
    <property type="evidence" value="ECO:0007669"/>
    <property type="project" value="UniProtKB-SubCell"/>
</dbReference>
<dbReference type="Ensembl" id="ENSLACT00000021579.1">
    <property type="protein sequence ID" value="ENSLACP00000021438.1"/>
    <property type="gene ID" value="ENSLACG00000018837.1"/>
</dbReference>
<dbReference type="EMBL" id="AFYH01005997">
    <property type="status" value="NOT_ANNOTATED_CDS"/>
    <property type="molecule type" value="Genomic_DNA"/>
</dbReference>
<dbReference type="EMBL" id="AFYH01005996">
    <property type="status" value="NOT_ANNOTATED_CDS"/>
    <property type="molecule type" value="Genomic_DNA"/>
</dbReference>
<evidence type="ECO:0000256" key="5">
    <source>
        <dbReference type="ARBA" id="ARBA00012023"/>
    </source>
</evidence>
<dbReference type="GO" id="GO:0005524">
    <property type="term" value="F:ATP binding"/>
    <property type="evidence" value="ECO:0007669"/>
    <property type="project" value="UniProtKB-KW"/>
</dbReference>
<dbReference type="GO" id="GO:0036064">
    <property type="term" value="C:ciliary basal body"/>
    <property type="evidence" value="ECO:0007669"/>
    <property type="project" value="Ensembl"/>
</dbReference>
<dbReference type="EC" id="2.7.1.158" evidence="5 13"/>
<dbReference type="EMBL" id="AFYH01005998">
    <property type="status" value="NOT_ANNOTATED_CDS"/>
    <property type="molecule type" value="Genomic_DNA"/>
</dbReference>
<keyword evidence="8 13" id="KW-0808">Transferase</keyword>
<dbReference type="PANTHER" id="PTHR14456">
    <property type="entry name" value="INOSITOL POLYPHOSPHATE KINASE 1"/>
    <property type="match status" value="1"/>
</dbReference>
<evidence type="ECO:0000256" key="6">
    <source>
        <dbReference type="ARBA" id="ARBA00014846"/>
    </source>
</evidence>
<accession>H3BHR7</accession>
<comment type="catalytic activity">
    <reaction evidence="1 13">
        <text>1D-myo-inositol 1,3,4,5,6-pentakisphosphate + ATP = 1D-myo-inositol hexakisphosphate + ADP + H(+)</text>
        <dbReference type="Rhea" id="RHEA:20313"/>
        <dbReference type="ChEBI" id="CHEBI:15378"/>
        <dbReference type="ChEBI" id="CHEBI:30616"/>
        <dbReference type="ChEBI" id="CHEBI:57733"/>
        <dbReference type="ChEBI" id="CHEBI:58130"/>
        <dbReference type="ChEBI" id="CHEBI:456216"/>
        <dbReference type="EC" id="2.7.1.158"/>
    </reaction>
</comment>
<evidence type="ECO:0000313" key="15">
    <source>
        <dbReference type="Proteomes" id="UP000008672"/>
    </source>
</evidence>
<reference evidence="15" key="1">
    <citation type="submission" date="2011-08" db="EMBL/GenBank/DDBJ databases">
        <title>The draft genome of Latimeria chalumnae.</title>
        <authorList>
            <person name="Di Palma F."/>
            <person name="Alfoldi J."/>
            <person name="Johnson J."/>
            <person name="Berlin A."/>
            <person name="Gnerre S."/>
            <person name="Jaffe D."/>
            <person name="MacCallum I."/>
            <person name="Young S."/>
            <person name="Walker B.J."/>
            <person name="Lander E."/>
            <person name="Lindblad-Toh K."/>
        </authorList>
    </citation>
    <scope>NUCLEOTIDE SEQUENCE [LARGE SCALE GENOMIC DNA]</scope>
    <source>
        <strain evidence="15">Wild caught</strain>
    </source>
</reference>
<comment type="function">
    <text evidence="13">Phosphorylates Ins(1,3,4,5,6)P5 at position 2 to form Ins(1,2,3,4,5,6)P6 (InsP6 or phytate).</text>
</comment>
<dbReference type="Pfam" id="PF06090">
    <property type="entry name" value="Ins_P5_2-kin"/>
    <property type="match status" value="1"/>
</dbReference>
<evidence type="ECO:0000256" key="12">
    <source>
        <dbReference type="ARBA" id="ARBA00023242"/>
    </source>
</evidence>
<dbReference type="GO" id="GO:0032958">
    <property type="term" value="P:inositol phosphate biosynthetic process"/>
    <property type="evidence" value="ECO:0007669"/>
    <property type="project" value="TreeGrafter"/>
</dbReference>
<dbReference type="GO" id="GO:0005576">
    <property type="term" value="C:extracellular region"/>
    <property type="evidence" value="ECO:0007669"/>
    <property type="project" value="GOC"/>
</dbReference>
<keyword evidence="9 13" id="KW-0547">Nucleotide-binding</keyword>
<dbReference type="EMBL" id="AFYH01006000">
    <property type="status" value="NOT_ANNOTATED_CDS"/>
    <property type="molecule type" value="Genomic_DNA"/>
</dbReference>
<evidence type="ECO:0000256" key="13">
    <source>
        <dbReference type="RuleBase" id="RU364126"/>
    </source>
</evidence>
<comment type="similarity">
    <text evidence="4">Belongs to the IPK1 type 2 family.</text>
</comment>
<reference evidence="14" key="3">
    <citation type="submission" date="2025-09" db="UniProtKB">
        <authorList>
            <consortium name="Ensembl"/>
        </authorList>
    </citation>
    <scope>IDENTIFICATION</scope>
</reference>
<comment type="domain">
    <text evidence="13">The EXKPK motif is conserved in inositol-pentakisphosphate 2-kinases of both family 1 and 2.</text>
</comment>
<dbReference type="GO" id="GO:0005634">
    <property type="term" value="C:nucleus"/>
    <property type="evidence" value="ECO:0007669"/>
    <property type="project" value="UniProtKB-SubCell"/>
</dbReference>
<reference evidence="14" key="2">
    <citation type="submission" date="2025-08" db="UniProtKB">
        <authorList>
            <consortium name="Ensembl"/>
        </authorList>
    </citation>
    <scope>IDENTIFICATION</scope>
</reference>
<evidence type="ECO:0000256" key="8">
    <source>
        <dbReference type="ARBA" id="ARBA00022679"/>
    </source>
</evidence>
<dbReference type="GO" id="GO:0032402">
    <property type="term" value="P:melanosome transport"/>
    <property type="evidence" value="ECO:0007669"/>
    <property type="project" value="Ensembl"/>
</dbReference>
<evidence type="ECO:0000256" key="3">
    <source>
        <dbReference type="ARBA" id="ARBA00004496"/>
    </source>
</evidence>
<evidence type="ECO:0000256" key="7">
    <source>
        <dbReference type="ARBA" id="ARBA00022490"/>
    </source>
</evidence>
<keyword evidence="15" id="KW-1185">Reference proteome</keyword>
<evidence type="ECO:0000256" key="11">
    <source>
        <dbReference type="ARBA" id="ARBA00022840"/>
    </source>
</evidence>
<dbReference type="EMBL" id="AFYH01005995">
    <property type="status" value="NOT_ANNOTATED_CDS"/>
    <property type="molecule type" value="Genomic_DNA"/>
</dbReference>
<dbReference type="FunCoup" id="H3BHR7">
    <property type="interactions" value="3188"/>
</dbReference>
<dbReference type="GeneTree" id="ENSGT00390000010053"/>
<keyword evidence="7" id="KW-0963">Cytoplasm</keyword>
<keyword evidence="11 13" id="KW-0067">ATP-binding</keyword>
<keyword evidence="12" id="KW-0539">Nucleus</keyword>
<dbReference type="GO" id="GO:0060287">
    <property type="term" value="P:epithelial cilium movement involved in determination of left/right asymmetry"/>
    <property type="evidence" value="ECO:0007669"/>
    <property type="project" value="Ensembl"/>
</dbReference>
<dbReference type="PANTHER" id="PTHR14456:SF2">
    <property type="entry name" value="INOSITOL-PENTAKISPHOSPHATE 2-KINASE"/>
    <property type="match status" value="1"/>
</dbReference>
<dbReference type="GO" id="GO:0035299">
    <property type="term" value="F:inositol-1,3,4,5,6-pentakisphosphate 2-kinase activity"/>
    <property type="evidence" value="ECO:0007669"/>
    <property type="project" value="UniProtKB-EC"/>
</dbReference>
<dbReference type="GO" id="GO:0005813">
    <property type="term" value="C:centrosome"/>
    <property type="evidence" value="ECO:0007669"/>
    <property type="project" value="Ensembl"/>
</dbReference>
<dbReference type="AlphaFoldDB" id="H3BHR7"/>
<dbReference type="OMA" id="HRQHCIV"/>
<keyword evidence="10 13" id="KW-0418">Kinase</keyword>
<evidence type="ECO:0000256" key="4">
    <source>
        <dbReference type="ARBA" id="ARBA00007229"/>
    </source>
</evidence>
<evidence type="ECO:0000256" key="10">
    <source>
        <dbReference type="ARBA" id="ARBA00022777"/>
    </source>
</evidence>
<dbReference type="Bgee" id="ENSLACG00000018837">
    <property type="expression patterns" value="Expressed in pectoral fin and 4 other cell types or tissues"/>
</dbReference>
<organism evidence="14 15">
    <name type="scientific">Latimeria chalumnae</name>
    <name type="common">Coelacanth</name>
    <dbReference type="NCBI Taxonomy" id="7897"/>
    <lineage>
        <taxon>Eukaryota</taxon>
        <taxon>Metazoa</taxon>
        <taxon>Chordata</taxon>
        <taxon>Craniata</taxon>
        <taxon>Vertebrata</taxon>
        <taxon>Euteleostomi</taxon>
        <taxon>Coelacanthiformes</taxon>
        <taxon>Coelacanthidae</taxon>
        <taxon>Latimeria</taxon>
    </lineage>
</organism>
<comment type="subcellular location">
    <subcellularLocation>
        <location evidence="3">Cytoplasm</location>
    </subcellularLocation>
    <subcellularLocation>
        <location evidence="2">Nucleus</location>
    </subcellularLocation>
</comment>
<dbReference type="InterPro" id="IPR009286">
    <property type="entry name" value="Ins_P5_2-kin"/>
</dbReference>
<gene>
    <name evidence="14" type="primary">IPPK</name>
</gene>
<dbReference type="InParanoid" id="H3BHR7"/>
<dbReference type="STRING" id="7897.ENSLACP00000021438"/>